<keyword evidence="3" id="KW-1185">Reference proteome</keyword>
<accession>A0A370HMY6</accession>
<gene>
    <name evidence="2" type="ORF">DES45_103188</name>
</gene>
<dbReference type="OrthoDB" id="9815514at2"/>
<organism evidence="2 3">
    <name type="scientific">Microvirga subterranea</name>
    <dbReference type="NCBI Taxonomy" id="186651"/>
    <lineage>
        <taxon>Bacteria</taxon>
        <taxon>Pseudomonadati</taxon>
        <taxon>Pseudomonadota</taxon>
        <taxon>Alphaproteobacteria</taxon>
        <taxon>Hyphomicrobiales</taxon>
        <taxon>Methylobacteriaceae</taxon>
        <taxon>Microvirga</taxon>
    </lineage>
</organism>
<dbReference type="Pfam" id="PF08904">
    <property type="entry name" value="EipB_like"/>
    <property type="match status" value="1"/>
</dbReference>
<comment type="caution">
    <text evidence="2">The sequence shown here is derived from an EMBL/GenBank/DDBJ whole genome shotgun (WGS) entry which is preliminary data.</text>
</comment>
<sequence length="279" mass="30087">MRSLLMASGLSIALLVPAMAETAKNTVQLIPHRAVYDLSLLRSEGSRGLDSARGRIAMEFGGNACEGYTLNYRQVTVLDSNETGPRTVDTRTATFEAGDGQSMRFKSTSSMQGLTKDGVDGDAKLAPDGTLDVRFKQPRNATFAAAGQPVFPTEHLKRLIEAGRKGQTTVSVRVYDGSDDGKKVYDTLALVGRRIEPGAGSGLEETVRQDAMANMARWPVTISYFTEGAGERTPAYTISFELYENGVSRALKLDYGDFALKGELTSLQIQTAAAPACQR</sequence>
<protein>
    <submittedName>
        <fullName evidence="2">Uncharacterized protein DUF1849</fullName>
    </submittedName>
</protein>
<keyword evidence="1" id="KW-0732">Signal</keyword>
<evidence type="ECO:0000313" key="3">
    <source>
        <dbReference type="Proteomes" id="UP000254925"/>
    </source>
</evidence>
<evidence type="ECO:0000256" key="1">
    <source>
        <dbReference type="SAM" id="SignalP"/>
    </source>
</evidence>
<feature type="chain" id="PRO_5016928005" evidence="1">
    <location>
        <begin position="21"/>
        <end position="279"/>
    </location>
</feature>
<name>A0A370HMY6_9HYPH</name>
<reference evidence="2 3" key="1">
    <citation type="submission" date="2018-07" db="EMBL/GenBank/DDBJ databases">
        <title>Genomic Encyclopedia of Type Strains, Phase IV (KMG-IV): sequencing the most valuable type-strain genomes for metagenomic binning, comparative biology and taxonomic classification.</title>
        <authorList>
            <person name="Goeker M."/>
        </authorList>
    </citation>
    <scope>NUCLEOTIDE SEQUENCE [LARGE SCALE GENOMIC DNA]</scope>
    <source>
        <strain evidence="2 3">DSM 14364</strain>
    </source>
</reference>
<proteinExistence type="predicted"/>
<dbReference type="Proteomes" id="UP000254925">
    <property type="component" value="Unassembled WGS sequence"/>
</dbReference>
<dbReference type="EMBL" id="QQBB01000003">
    <property type="protein sequence ID" value="RDI59932.1"/>
    <property type="molecule type" value="Genomic_DNA"/>
</dbReference>
<evidence type="ECO:0000313" key="2">
    <source>
        <dbReference type="EMBL" id="RDI59932.1"/>
    </source>
</evidence>
<dbReference type="RefSeq" id="WP_114769653.1">
    <property type="nucleotide sequence ID" value="NZ_QQBB01000003.1"/>
</dbReference>
<feature type="signal peptide" evidence="1">
    <location>
        <begin position="1"/>
        <end position="20"/>
    </location>
</feature>
<dbReference type="InterPro" id="IPR015000">
    <property type="entry name" value="EipB-like"/>
</dbReference>
<dbReference type="AlphaFoldDB" id="A0A370HMY6"/>